<organism evidence="2 3">
    <name type="scientific">Danxiaibacter flavus</name>
    <dbReference type="NCBI Taxonomy" id="3049108"/>
    <lineage>
        <taxon>Bacteria</taxon>
        <taxon>Pseudomonadati</taxon>
        <taxon>Bacteroidota</taxon>
        <taxon>Chitinophagia</taxon>
        <taxon>Chitinophagales</taxon>
        <taxon>Chitinophagaceae</taxon>
        <taxon>Danxiaibacter</taxon>
    </lineage>
</organism>
<keyword evidence="3" id="KW-1185">Reference proteome</keyword>
<dbReference type="RefSeq" id="WP_369328752.1">
    <property type="nucleotide sequence ID" value="NZ_JAULBC010000002.1"/>
</dbReference>
<dbReference type="Pfam" id="PF13470">
    <property type="entry name" value="PIN_3"/>
    <property type="match status" value="1"/>
</dbReference>
<accession>A0ABV3ZBU7</accession>
<dbReference type="CDD" id="cd09854">
    <property type="entry name" value="PIN_VapC-like"/>
    <property type="match status" value="1"/>
</dbReference>
<proteinExistence type="predicted"/>
<dbReference type="InterPro" id="IPR002716">
    <property type="entry name" value="PIN_dom"/>
</dbReference>
<dbReference type="SUPFAM" id="SSF88723">
    <property type="entry name" value="PIN domain-like"/>
    <property type="match status" value="1"/>
</dbReference>
<evidence type="ECO:0000313" key="3">
    <source>
        <dbReference type="Proteomes" id="UP001560573"/>
    </source>
</evidence>
<name>A0ABV3ZBU7_9BACT</name>
<sequence>MKVFIDTNIFLDLFLDREKFADAAESLLLECEQGRIEGVTSASNVINIYYLVNQQKTKVEAKRIIRKLLNFVSVPATHHKDLLLAMESEFSDFEDAVQYFTALNVVGLNYIITRNKKDYKTSSIGVLTAEEFVNKFGI</sequence>
<reference evidence="2 3" key="1">
    <citation type="submission" date="2023-07" db="EMBL/GenBank/DDBJ databases">
        <authorList>
            <person name="Lian W.-H."/>
        </authorList>
    </citation>
    <scope>NUCLEOTIDE SEQUENCE [LARGE SCALE GENOMIC DNA]</scope>
    <source>
        <strain evidence="2 3">SYSU DXS3180</strain>
    </source>
</reference>
<feature type="domain" description="PIN" evidence="1">
    <location>
        <begin position="2"/>
        <end position="117"/>
    </location>
</feature>
<dbReference type="InterPro" id="IPR029060">
    <property type="entry name" value="PIN-like_dom_sf"/>
</dbReference>
<evidence type="ECO:0000313" key="2">
    <source>
        <dbReference type="EMBL" id="MEX6687347.1"/>
    </source>
</evidence>
<evidence type="ECO:0000259" key="1">
    <source>
        <dbReference type="Pfam" id="PF13470"/>
    </source>
</evidence>
<protein>
    <submittedName>
        <fullName evidence="2">PIN domain-containing protein</fullName>
    </submittedName>
</protein>
<dbReference type="EMBL" id="JAULBC010000002">
    <property type="protein sequence ID" value="MEX6687347.1"/>
    <property type="molecule type" value="Genomic_DNA"/>
</dbReference>
<gene>
    <name evidence="2" type="ORF">QTN47_07565</name>
</gene>
<dbReference type="Proteomes" id="UP001560573">
    <property type="component" value="Unassembled WGS sequence"/>
</dbReference>
<comment type="caution">
    <text evidence="2">The sequence shown here is derived from an EMBL/GenBank/DDBJ whole genome shotgun (WGS) entry which is preliminary data.</text>
</comment>
<dbReference type="Gene3D" id="3.40.50.1010">
    <property type="entry name" value="5'-nuclease"/>
    <property type="match status" value="1"/>
</dbReference>